<dbReference type="RefSeq" id="WP_322347407.1">
    <property type="nucleotide sequence ID" value="NZ_CP129968.2"/>
</dbReference>
<dbReference type="Gene3D" id="2.180.10.10">
    <property type="entry name" value="RHS repeat-associated core"/>
    <property type="match status" value="1"/>
</dbReference>
<dbReference type="Proteomes" id="UP001232019">
    <property type="component" value="Chromosome"/>
</dbReference>
<dbReference type="AlphaFoldDB" id="A0AA49JAM0"/>
<evidence type="ECO:0000313" key="1">
    <source>
        <dbReference type="EMBL" id="WKK82949.2"/>
    </source>
</evidence>
<evidence type="ECO:0008006" key="2">
    <source>
        <dbReference type="Google" id="ProtNLM"/>
    </source>
</evidence>
<organism evidence="1">
    <name type="scientific">Marivirga arenosa</name>
    <dbReference type="NCBI Taxonomy" id="3059076"/>
    <lineage>
        <taxon>Bacteria</taxon>
        <taxon>Pseudomonadati</taxon>
        <taxon>Bacteroidota</taxon>
        <taxon>Cytophagia</taxon>
        <taxon>Cytophagales</taxon>
        <taxon>Marivirgaceae</taxon>
        <taxon>Marivirga</taxon>
    </lineage>
</organism>
<gene>
    <name evidence="1" type="ORF">QYS47_13655</name>
</gene>
<protein>
    <recommendedName>
        <fullName evidence="2">YD repeat-containing protein</fullName>
    </recommendedName>
</protein>
<name>A0AA49JAM0_9BACT</name>
<dbReference type="KEGG" id="marp:QYS47_13655"/>
<accession>A0AA49JAM0</accession>
<sequence>MKYNLIILFIVIISCESKTQRVIKKLSNGNDTLIEEPSYLRKKVFQESYPGILVFKQIIKDDQGRIIQERTIDENGRLVKLLMQYPIIDYTYDSIGNLILTERRDRNHQLTSHMGEAPSVKNKYDKNNNLVKIKYLDENGNYFYPISQTSIVEHSYDDLNRRIQTKYLNKKRNPKRKASIIDYSYDSLNRVIKEYIYDYSNGNRELFYFKEFKYTPNDTIEKRIKPDGSLIMHLKRTKEAVYVITEETDSTTTFYISEEHK</sequence>
<reference evidence="1" key="1">
    <citation type="submission" date="2023-08" db="EMBL/GenBank/DDBJ databases">
        <title>Comparative genomics and taxonomic characterization of three novel marine species of genus Marivirga.</title>
        <authorList>
            <person name="Muhammad N."/>
            <person name="Kim S.-G."/>
        </authorList>
    </citation>
    <scope>NUCLEOTIDE SEQUENCE</scope>
    <source>
        <strain evidence="1">BKB1-2</strain>
    </source>
</reference>
<dbReference type="PROSITE" id="PS51257">
    <property type="entry name" value="PROKAR_LIPOPROTEIN"/>
    <property type="match status" value="1"/>
</dbReference>
<proteinExistence type="predicted"/>
<dbReference type="EMBL" id="CP129968">
    <property type="protein sequence ID" value="WKK82949.2"/>
    <property type="molecule type" value="Genomic_DNA"/>
</dbReference>